<evidence type="ECO:0000256" key="6">
    <source>
        <dbReference type="ARBA" id="ARBA00022692"/>
    </source>
</evidence>
<keyword evidence="4 9" id="KW-1003">Cell membrane</keyword>
<dbReference type="EMBL" id="PZKF01000012">
    <property type="protein sequence ID" value="PTE17910.1"/>
    <property type="molecule type" value="Genomic_DNA"/>
</dbReference>
<dbReference type="AlphaFoldDB" id="A0A2T4JJ20"/>
<evidence type="ECO:0000256" key="5">
    <source>
        <dbReference type="ARBA" id="ARBA00022519"/>
    </source>
</evidence>
<evidence type="ECO:0000256" key="2">
    <source>
        <dbReference type="ARBA" id="ARBA00009477"/>
    </source>
</evidence>
<dbReference type="PRINTS" id="PR01490">
    <property type="entry name" value="RTXTOXIND"/>
</dbReference>
<dbReference type="Proteomes" id="UP000241899">
    <property type="component" value="Unassembled WGS sequence"/>
</dbReference>
<comment type="subcellular location">
    <subcellularLocation>
        <location evidence="1 9">Cell inner membrane</location>
        <topology evidence="1 9">Single-pass membrane protein</topology>
    </subcellularLocation>
</comment>
<keyword evidence="3 9" id="KW-0813">Transport</keyword>
<dbReference type="InterPro" id="IPR050739">
    <property type="entry name" value="MFP"/>
</dbReference>
<evidence type="ECO:0000259" key="10">
    <source>
        <dbReference type="Pfam" id="PF25994"/>
    </source>
</evidence>
<keyword evidence="8 9" id="KW-0472">Membrane</keyword>
<reference evidence="12 13" key="1">
    <citation type="submission" date="2018-03" db="EMBL/GenBank/DDBJ databases">
        <title>Rhodobacter veldkampii.</title>
        <authorList>
            <person name="Meyer T.E."/>
            <person name="Miller S."/>
            <person name="Lodha T."/>
            <person name="Gandham S."/>
            <person name="Chintalapati S."/>
            <person name="Chintalapati V.R."/>
        </authorList>
    </citation>
    <scope>NUCLEOTIDE SEQUENCE [LARGE SCALE GENOMIC DNA]</scope>
    <source>
        <strain evidence="12 13">DSM 11550</strain>
    </source>
</reference>
<comment type="caution">
    <text evidence="12">The sequence shown here is derived from an EMBL/GenBank/DDBJ whole genome shotgun (WGS) entry which is preliminary data.</text>
</comment>
<dbReference type="GO" id="GO:0015031">
    <property type="term" value="P:protein transport"/>
    <property type="evidence" value="ECO:0007669"/>
    <property type="project" value="InterPro"/>
</dbReference>
<feature type="domain" description="AprE-like long alpha-helical hairpin" evidence="10">
    <location>
        <begin position="100"/>
        <end position="287"/>
    </location>
</feature>
<evidence type="ECO:0000256" key="4">
    <source>
        <dbReference type="ARBA" id="ARBA00022475"/>
    </source>
</evidence>
<dbReference type="Pfam" id="PF25994">
    <property type="entry name" value="HH_AprE"/>
    <property type="match status" value="1"/>
</dbReference>
<dbReference type="RefSeq" id="WP_107324597.1">
    <property type="nucleotide sequence ID" value="NZ_NHSP01000079.1"/>
</dbReference>
<keyword evidence="6 9" id="KW-0812">Transmembrane</keyword>
<dbReference type="Gene3D" id="2.40.30.170">
    <property type="match status" value="1"/>
</dbReference>
<proteinExistence type="inferred from homology"/>
<sequence length="445" mass="48778">MTLPVSYHQLEWYAEVPRSVRAHKVLGIALFVLALGGFAVWALTAPLAAALIAQGSFVATGKNQIVQHLEGGIIAEITVSEGDRVVAGQPIVRLDMTAANAREQELFLRRARLEAMAARLSAMAADRPAMTLSPFLQNNASNPEVADILRSQSEAFVVSRRKLELDVTLLQSNLRATELRQIGYVAQRNSLLEMIAVLTEELDGKAELMKAGLTRKDTVNTLRRARIDAEGQLGRIEAQIAENEVILSRTAEQIAQARTAYTSTAMDELQLIEADLDAVREQHVNATAIAERSLILAPVDGIVVQMKYNTPGGVIEPGKPIAEILPADADLIIEAMVQRSDIDLLQMGQTAAVRLVSLNQRTTPVLEGEVFYVSADAVRDKNDPTGRDVYLARVRLPKQELDRVSGFQPMPGMPAEVIVTTHERTFAQYITKPITDSMARAFRED</sequence>
<evidence type="ECO:0000256" key="8">
    <source>
        <dbReference type="ARBA" id="ARBA00023136"/>
    </source>
</evidence>
<name>A0A2T4JJ20_9RHOB</name>
<dbReference type="NCBIfam" id="TIGR01843">
    <property type="entry name" value="type_I_hlyD"/>
    <property type="match status" value="1"/>
</dbReference>
<comment type="similarity">
    <text evidence="2 9">Belongs to the membrane fusion protein (MFP) (TC 8.A.1) family.</text>
</comment>
<evidence type="ECO:0000256" key="1">
    <source>
        <dbReference type="ARBA" id="ARBA00004377"/>
    </source>
</evidence>
<evidence type="ECO:0000259" key="11">
    <source>
        <dbReference type="Pfam" id="PF26002"/>
    </source>
</evidence>
<protein>
    <recommendedName>
        <fullName evidence="9">Membrane fusion protein (MFP) family protein</fullName>
    </recommendedName>
</protein>
<dbReference type="OrthoDB" id="9810980at2"/>
<feature type="domain" description="AprE-like beta-barrel" evidence="11">
    <location>
        <begin position="331"/>
        <end position="421"/>
    </location>
</feature>
<accession>A0A2T4JJ20</accession>
<evidence type="ECO:0000313" key="12">
    <source>
        <dbReference type="EMBL" id="PTE17910.1"/>
    </source>
</evidence>
<dbReference type="PANTHER" id="PTHR30386:SF17">
    <property type="entry name" value="ALKALINE PROTEASE SECRETION PROTEIN APRE"/>
    <property type="match status" value="1"/>
</dbReference>
<evidence type="ECO:0000256" key="9">
    <source>
        <dbReference type="RuleBase" id="RU365093"/>
    </source>
</evidence>
<organism evidence="12 13">
    <name type="scientific">Phaeovulum veldkampii DSM 11550</name>
    <dbReference type="NCBI Taxonomy" id="1185920"/>
    <lineage>
        <taxon>Bacteria</taxon>
        <taxon>Pseudomonadati</taxon>
        <taxon>Pseudomonadota</taxon>
        <taxon>Alphaproteobacteria</taxon>
        <taxon>Rhodobacterales</taxon>
        <taxon>Paracoccaceae</taxon>
        <taxon>Phaeovulum</taxon>
    </lineage>
</organism>
<keyword evidence="5 9" id="KW-0997">Cell inner membrane</keyword>
<keyword evidence="13" id="KW-1185">Reference proteome</keyword>
<evidence type="ECO:0000256" key="7">
    <source>
        <dbReference type="ARBA" id="ARBA00022989"/>
    </source>
</evidence>
<gene>
    <name evidence="12" type="ORF">C5F46_06710</name>
</gene>
<feature type="transmembrane region" description="Helical" evidence="9">
    <location>
        <begin position="28"/>
        <end position="53"/>
    </location>
</feature>
<dbReference type="Gene3D" id="2.40.50.100">
    <property type="match status" value="1"/>
</dbReference>
<evidence type="ECO:0000256" key="3">
    <source>
        <dbReference type="ARBA" id="ARBA00022448"/>
    </source>
</evidence>
<keyword evidence="7 9" id="KW-1133">Transmembrane helix</keyword>
<dbReference type="Pfam" id="PF26002">
    <property type="entry name" value="Beta-barrel_AprE"/>
    <property type="match status" value="1"/>
</dbReference>
<dbReference type="GO" id="GO:0005886">
    <property type="term" value="C:plasma membrane"/>
    <property type="evidence" value="ECO:0007669"/>
    <property type="project" value="UniProtKB-SubCell"/>
</dbReference>
<dbReference type="InterPro" id="IPR010129">
    <property type="entry name" value="T1SS_HlyD"/>
</dbReference>
<dbReference type="InterPro" id="IPR058781">
    <property type="entry name" value="HH_AprE-like"/>
</dbReference>
<dbReference type="InterPro" id="IPR058982">
    <property type="entry name" value="Beta-barrel_AprE"/>
</dbReference>
<evidence type="ECO:0000313" key="13">
    <source>
        <dbReference type="Proteomes" id="UP000241899"/>
    </source>
</evidence>
<dbReference type="PANTHER" id="PTHR30386">
    <property type="entry name" value="MEMBRANE FUSION SUBUNIT OF EMRAB-TOLC MULTIDRUG EFFLUX PUMP"/>
    <property type="match status" value="1"/>
</dbReference>